<sequence length="170" mass="18793">MKYGSAPTGSVWVLVAGFLVIPSLYLRQVACPRGPCRLPQSIPPVSLRTTMNKRNGRHIFSSFNTVHIQAESPGRAALVAAPADHSPFNDDMNFKEWLKTAKFNRRLYPQQQGILSILPTLSQDLCSAAIDAGITHDTDIDQCCDTLAQLVIGQRGQTLVRDFFLRLPKS</sequence>
<protein>
    <submittedName>
        <fullName evidence="2">RNA directed DNA polymerase</fullName>
    </submittedName>
</protein>
<dbReference type="EMBL" id="LN902841">
    <property type="protein sequence ID" value="CUT98562.1"/>
    <property type="molecule type" value="Genomic_DNA"/>
</dbReference>
<dbReference type="InterPro" id="IPR043784">
    <property type="entry name" value="DUF5726"/>
</dbReference>
<feature type="domain" description="DUF5726" evidence="1">
    <location>
        <begin position="92"/>
        <end position="169"/>
    </location>
</feature>
<evidence type="ECO:0000313" key="3">
    <source>
        <dbReference type="Proteomes" id="UP000017246"/>
    </source>
</evidence>
<reference evidence="2" key="2">
    <citation type="submission" date="2015-11" db="EMBL/GenBank/DDBJ databases">
        <authorList>
            <person name="Zhang Y."/>
            <person name="Guo Z."/>
        </authorList>
    </citation>
    <scope>NUCLEOTIDE SEQUENCE</scope>
</reference>
<dbReference type="Proteomes" id="UP000017246">
    <property type="component" value="Unassembled WGS sequence"/>
</dbReference>
<dbReference type="AlphaFoldDB" id="A0A0S4MMK6"/>
<dbReference type="Pfam" id="PF18996">
    <property type="entry name" value="DUF5726"/>
    <property type="match status" value="1"/>
</dbReference>
<reference evidence="2" key="1">
    <citation type="journal article" date="2013" name="Nature">
        <title>The genomes of four tapeworm species reveal adaptations to parasitism.</title>
        <authorList>
            <person name="Tsai I.J."/>
            <person name="Zarowiecki M."/>
            <person name="Holroyd N."/>
            <person name="Garciarrubio A."/>
            <person name="Sanchez-Flores A."/>
            <person name="Brooks K.L."/>
            <person name="Tracey A."/>
            <person name="Bobes R.J."/>
            <person name="Fragoso G."/>
            <person name="Sciutto E."/>
            <person name="Aslett M."/>
            <person name="Beasley H."/>
            <person name="Bennett H.M."/>
            <person name="Cai J."/>
            <person name="Camicia F."/>
            <person name="Clark R."/>
            <person name="Cucher M."/>
            <person name="De Silva N."/>
            <person name="Day T.A."/>
            <person name="Deplazes P."/>
            <person name="Estrada K."/>
            <person name="Fernandez C."/>
            <person name="Holland P.W."/>
            <person name="Hou J."/>
            <person name="Hu S."/>
            <person name="Huckvale T."/>
            <person name="Hung S.S."/>
            <person name="Kamenetzky L."/>
            <person name="Keane J.A."/>
            <person name="Kiss F."/>
            <person name="Koziol U."/>
            <person name="Lambert O."/>
            <person name="Liu K."/>
            <person name="Luo X."/>
            <person name="Luo Y."/>
            <person name="Macchiaroli N."/>
            <person name="Nichol S."/>
            <person name="Paps J."/>
            <person name="Parkinson J."/>
            <person name="Pouchkina-Stantcheva N."/>
            <person name="Riddiford N."/>
            <person name="Rosenzvit M."/>
            <person name="Salinas G."/>
            <person name="Wasmuth J.D."/>
            <person name="Zamanian M."/>
            <person name="Zheng Y."/>
            <person name="Cai X."/>
            <person name="Soberon X."/>
            <person name="Olson P.D."/>
            <person name="Laclette J.P."/>
            <person name="Brehm K."/>
            <person name="Berriman M."/>
            <person name="Garciarrubio A."/>
            <person name="Bobes R.J."/>
            <person name="Fragoso G."/>
            <person name="Sanchez-Flores A."/>
            <person name="Estrada K."/>
            <person name="Cevallos M.A."/>
            <person name="Morett E."/>
            <person name="Gonzalez V."/>
            <person name="Portillo T."/>
            <person name="Ochoa-Leyva A."/>
            <person name="Jose M.V."/>
            <person name="Sciutto E."/>
            <person name="Landa A."/>
            <person name="Jimenez L."/>
            <person name="Valdes V."/>
            <person name="Carrero J.C."/>
            <person name="Larralde C."/>
            <person name="Morales-Montor J."/>
            <person name="Limon-Lason J."/>
            <person name="Soberon X."/>
            <person name="Laclette J.P."/>
        </authorList>
    </citation>
    <scope>NUCLEOTIDE SEQUENCE [LARGE SCALE GENOMIC DNA]</scope>
</reference>
<keyword evidence="3" id="KW-1185">Reference proteome</keyword>
<evidence type="ECO:0000259" key="1">
    <source>
        <dbReference type="Pfam" id="PF18996"/>
    </source>
</evidence>
<organism evidence="2 3">
    <name type="scientific">Echinococcus multilocularis</name>
    <name type="common">Fox tapeworm</name>
    <dbReference type="NCBI Taxonomy" id="6211"/>
    <lineage>
        <taxon>Eukaryota</taxon>
        <taxon>Metazoa</taxon>
        <taxon>Spiralia</taxon>
        <taxon>Lophotrochozoa</taxon>
        <taxon>Platyhelminthes</taxon>
        <taxon>Cestoda</taxon>
        <taxon>Eucestoda</taxon>
        <taxon>Cyclophyllidea</taxon>
        <taxon>Taeniidae</taxon>
        <taxon>Echinococcus</taxon>
    </lineage>
</organism>
<name>A0A0S4MMK6_ECHMU</name>
<proteinExistence type="predicted"/>
<accession>A0A0S4MMK6</accession>
<evidence type="ECO:0000313" key="2">
    <source>
        <dbReference type="EMBL" id="CUT98562.1"/>
    </source>
</evidence>